<name>A0A5A7US41_CUCMM</name>
<protein>
    <submittedName>
        <fullName evidence="1">Uncharacterized protein</fullName>
    </submittedName>
</protein>
<dbReference type="EMBL" id="SSTE01007511">
    <property type="protein sequence ID" value="KAA0056371.1"/>
    <property type="molecule type" value="Genomic_DNA"/>
</dbReference>
<reference evidence="3 4" key="1">
    <citation type="submission" date="2019-08" db="EMBL/GenBank/DDBJ databases">
        <title>Draft genome sequences of two oriental melons (Cucumis melo L. var makuwa).</title>
        <authorList>
            <person name="Kwon S.-Y."/>
        </authorList>
    </citation>
    <scope>NUCLEOTIDE SEQUENCE [LARGE SCALE GENOMIC DNA]</scope>
    <source>
        <strain evidence="4">cv. Chang Bougi</strain>
        <strain evidence="3">cv. SW 3</strain>
        <tissue evidence="1">Leaf</tissue>
    </source>
</reference>
<dbReference type="AlphaFoldDB" id="A0A5A7US41"/>
<sequence length="163" mass="18723">MCTFWTTAAGHVGGEEDFIPTKKKHATRSWHNRVVRMRIEVSLQGWGVYDITHTRCHDHNLSNTGRAIVRYLFYLINKTTVQNPKVEDKLVASRSLTHFQLVSSIRRFFHFTSLVDSSCGSSTLSYLIDHDFFNIFIFLLTPVDVWSSDDVTLHVFGILMTGL</sequence>
<comment type="caution">
    <text evidence="1">The sequence shown here is derived from an EMBL/GenBank/DDBJ whole genome shotgun (WGS) entry which is preliminary data.</text>
</comment>
<dbReference type="Proteomes" id="UP000321393">
    <property type="component" value="Unassembled WGS sequence"/>
</dbReference>
<evidence type="ECO:0000313" key="4">
    <source>
        <dbReference type="Proteomes" id="UP000321947"/>
    </source>
</evidence>
<dbReference type="Proteomes" id="UP000321947">
    <property type="component" value="Unassembled WGS sequence"/>
</dbReference>
<proteinExistence type="predicted"/>
<evidence type="ECO:0000313" key="3">
    <source>
        <dbReference type="Proteomes" id="UP000321393"/>
    </source>
</evidence>
<dbReference type="EMBL" id="SSTD01001877">
    <property type="protein sequence ID" value="TYK29146.1"/>
    <property type="molecule type" value="Genomic_DNA"/>
</dbReference>
<accession>A0A5A7US41</accession>
<evidence type="ECO:0000313" key="1">
    <source>
        <dbReference type="EMBL" id="KAA0056371.1"/>
    </source>
</evidence>
<evidence type="ECO:0000313" key="2">
    <source>
        <dbReference type="EMBL" id="TYK29146.1"/>
    </source>
</evidence>
<gene>
    <name evidence="2" type="ORF">E5676_scaffold120G002950</name>
    <name evidence="1" type="ORF">E6C27_scaffold186G001100</name>
</gene>
<organism evidence="1 3">
    <name type="scientific">Cucumis melo var. makuwa</name>
    <name type="common">Oriental melon</name>
    <dbReference type="NCBI Taxonomy" id="1194695"/>
    <lineage>
        <taxon>Eukaryota</taxon>
        <taxon>Viridiplantae</taxon>
        <taxon>Streptophyta</taxon>
        <taxon>Embryophyta</taxon>
        <taxon>Tracheophyta</taxon>
        <taxon>Spermatophyta</taxon>
        <taxon>Magnoliopsida</taxon>
        <taxon>eudicotyledons</taxon>
        <taxon>Gunneridae</taxon>
        <taxon>Pentapetalae</taxon>
        <taxon>rosids</taxon>
        <taxon>fabids</taxon>
        <taxon>Cucurbitales</taxon>
        <taxon>Cucurbitaceae</taxon>
        <taxon>Benincaseae</taxon>
        <taxon>Cucumis</taxon>
    </lineage>
</organism>